<dbReference type="InterPro" id="IPR003721">
    <property type="entry name" value="Pantoate_ligase"/>
</dbReference>
<dbReference type="PANTHER" id="PTHR21299:SF1">
    <property type="entry name" value="PANTOATE--BETA-ALANINE LIGASE"/>
    <property type="match status" value="1"/>
</dbReference>
<dbReference type="EMBL" id="JALJOV010000276">
    <property type="protein sequence ID" value="KAK9865151.1"/>
    <property type="molecule type" value="Genomic_DNA"/>
</dbReference>
<dbReference type="InterPro" id="IPR042176">
    <property type="entry name" value="Pantoate_ligase_C"/>
</dbReference>
<organism evidence="12 13">
    <name type="scientific">Apatococcus fuscideae</name>
    <dbReference type="NCBI Taxonomy" id="2026836"/>
    <lineage>
        <taxon>Eukaryota</taxon>
        <taxon>Viridiplantae</taxon>
        <taxon>Chlorophyta</taxon>
        <taxon>core chlorophytes</taxon>
        <taxon>Trebouxiophyceae</taxon>
        <taxon>Chlorellales</taxon>
        <taxon>Chlorellaceae</taxon>
        <taxon>Apatococcus</taxon>
    </lineage>
</organism>
<protein>
    <recommendedName>
        <fullName evidence="4">Pantoate--beta-alanine ligase</fullName>
        <ecNumber evidence="3">6.3.2.1</ecNumber>
    </recommendedName>
    <alternativeName>
        <fullName evidence="10">Pantoate-activating enzyme</fullName>
    </alternativeName>
    <alternativeName>
        <fullName evidence="9">Pantothenate synthetase</fullName>
    </alternativeName>
</protein>
<evidence type="ECO:0000256" key="5">
    <source>
        <dbReference type="ARBA" id="ARBA00022598"/>
    </source>
</evidence>
<comment type="caution">
    <text evidence="12">The sequence shown here is derived from an EMBL/GenBank/DDBJ whole genome shotgun (WGS) entry which is preliminary data.</text>
</comment>
<dbReference type="AlphaFoldDB" id="A0AAW1T5Z4"/>
<dbReference type="InterPro" id="IPR004821">
    <property type="entry name" value="Cyt_trans-like"/>
</dbReference>
<evidence type="ECO:0000256" key="1">
    <source>
        <dbReference type="ARBA" id="ARBA00004990"/>
    </source>
</evidence>
<keyword evidence="7" id="KW-0547">Nucleotide-binding</keyword>
<evidence type="ECO:0000256" key="3">
    <source>
        <dbReference type="ARBA" id="ARBA00012219"/>
    </source>
</evidence>
<gene>
    <name evidence="12" type="ORF">WJX84_005493</name>
</gene>
<keyword evidence="5" id="KW-0436">Ligase</keyword>
<dbReference type="NCBIfam" id="TIGR00125">
    <property type="entry name" value="cyt_tran_rel"/>
    <property type="match status" value="1"/>
</dbReference>
<dbReference type="PANTHER" id="PTHR21299">
    <property type="entry name" value="CYTIDYLATE KINASE/PANTOATE-BETA-ALANINE LIGASE"/>
    <property type="match status" value="1"/>
</dbReference>
<dbReference type="GO" id="GO:0004592">
    <property type="term" value="F:pantoate-beta-alanine ligase activity"/>
    <property type="evidence" value="ECO:0007669"/>
    <property type="project" value="UniProtKB-EC"/>
</dbReference>
<dbReference type="CDD" id="cd00560">
    <property type="entry name" value="PanC"/>
    <property type="match status" value="1"/>
</dbReference>
<name>A0AAW1T5Z4_9CHLO</name>
<dbReference type="Gene3D" id="3.30.1300.10">
    <property type="entry name" value="Pantoate-beta-alanine ligase, C-terminal domain"/>
    <property type="match status" value="1"/>
</dbReference>
<evidence type="ECO:0000256" key="11">
    <source>
        <dbReference type="ARBA" id="ARBA00048258"/>
    </source>
</evidence>
<sequence length="304" mass="33439">MVQVLADPGETRAFTRRARTAGKRIALVPTMGNLHAGHLALVEKARELADVIIVSIYVNPTQFSTNEDFGIYPRTREQDRALLSELEVDATFEPFSLYTGRAAAAEGQHLAGSEAAPAAESHETYIQVERLQQPLCGKSRPHFFKGVATVVAKLFNIVEPDVAVFGKKDYQQWRVLCRMVRDLDFGIEIVGMPTARESNGLAMSSRNSMLSTEDRKRAACIYHSLKSIQKDLQSGQFHSVHALQSIVAGAITDNGGRIDYVEVMDAGELTAVQEVRDQPVVVAVAAFFGTVRLIDNIEIDATQH</sequence>
<proteinExistence type="inferred from homology"/>
<dbReference type="GO" id="GO:0015940">
    <property type="term" value="P:pantothenate biosynthetic process"/>
    <property type="evidence" value="ECO:0007669"/>
    <property type="project" value="UniProtKB-KW"/>
</dbReference>
<dbReference type="Proteomes" id="UP001485043">
    <property type="component" value="Unassembled WGS sequence"/>
</dbReference>
<dbReference type="NCBIfam" id="TIGR00018">
    <property type="entry name" value="panC"/>
    <property type="match status" value="1"/>
</dbReference>
<dbReference type="GO" id="GO:0005524">
    <property type="term" value="F:ATP binding"/>
    <property type="evidence" value="ECO:0007669"/>
    <property type="project" value="UniProtKB-KW"/>
</dbReference>
<evidence type="ECO:0000313" key="13">
    <source>
        <dbReference type="Proteomes" id="UP001485043"/>
    </source>
</evidence>
<evidence type="ECO:0000256" key="2">
    <source>
        <dbReference type="ARBA" id="ARBA00009256"/>
    </source>
</evidence>
<keyword evidence="8" id="KW-0067">ATP-binding</keyword>
<evidence type="ECO:0000313" key="12">
    <source>
        <dbReference type="EMBL" id="KAK9865151.1"/>
    </source>
</evidence>
<keyword evidence="13" id="KW-1185">Reference proteome</keyword>
<evidence type="ECO:0000256" key="9">
    <source>
        <dbReference type="ARBA" id="ARBA00029902"/>
    </source>
</evidence>
<reference evidence="12 13" key="1">
    <citation type="journal article" date="2024" name="Nat. Commun.">
        <title>Phylogenomics reveals the evolutionary origins of lichenization in chlorophyte algae.</title>
        <authorList>
            <person name="Puginier C."/>
            <person name="Libourel C."/>
            <person name="Otte J."/>
            <person name="Skaloud P."/>
            <person name="Haon M."/>
            <person name="Grisel S."/>
            <person name="Petersen M."/>
            <person name="Berrin J.G."/>
            <person name="Delaux P.M."/>
            <person name="Dal Grande F."/>
            <person name="Keller J."/>
        </authorList>
    </citation>
    <scope>NUCLEOTIDE SEQUENCE [LARGE SCALE GENOMIC DNA]</scope>
    <source>
        <strain evidence="12 13">SAG 2523</strain>
    </source>
</reference>
<dbReference type="Gene3D" id="3.40.50.620">
    <property type="entry name" value="HUPs"/>
    <property type="match status" value="1"/>
</dbReference>
<dbReference type="SUPFAM" id="SSF52374">
    <property type="entry name" value="Nucleotidylyl transferase"/>
    <property type="match status" value="1"/>
</dbReference>
<dbReference type="GO" id="GO:0005829">
    <property type="term" value="C:cytosol"/>
    <property type="evidence" value="ECO:0007669"/>
    <property type="project" value="TreeGrafter"/>
</dbReference>
<dbReference type="Pfam" id="PF02569">
    <property type="entry name" value="Pantoate_ligase"/>
    <property type="match status" value="1"/>
</dbReference>
<evidence type="ECO:0000256" key="10">
    <source>
        <dbReference type="ARBA" id="ARBA00032806"/>
    </source>
</evidence>
<evidence type="ECO:0000256" key="7">
    <source>
        <dbReference type="ARBA" id="ARBA00022741"/>
    </source>
</evidence>
<comment type="pathway">
    <text evidence="1">Cofactor biosynthesis; (R)-pantothenate biosynthesis; (R)-pantothenate from (R)-pantoate and beta-alanine: step 1/1.</text>
</comment>
<evidence type="ECO:0000256" key="8">
    <source>
        <dbReference type="ARBA" id="ARBA00022840"/>
    </source>
</evidence>
<dbReference type="InterPro" id="IPR014729">
    <property type="entry name" value="Rossmann-like_a/b/a_fold"/>
</dbReference>
<comment type="catalytic activity">
    <reaction evidence="11">
        <text>(R)-pantoate + beta-alanine + ATP = (R)-pantothenate + AMP + diphosphate + H(+)</text>
        <dbReference type="Rhea" id="RHEA:10912"/>
        <dbReference type="ChEBI" id="CHEBI:15378"/>
        <dbReference type="ChEBI" id="CHEBI:15980"/>
        <dbReference type="ChEBI" id="CHEBI:29032"/>
        <dbReference type="ChEBI" id="CHEBI:30616"/>
        <dbReference type="ChEBI" id="CHEBI:33019"/>
        <dbReference type="ChEBI" id="CHEBI:57966"/>
        <dbReference type="ChEBI" id="CHEBI:456215"/>
        <dbReference type="EC" id="6.3.2.1"/>
    </reaction>
</comment>
<dbReference type="EC" id="6.3.2.1" evidence="3"/>
<comment type="similarity">
    <text evidence="2">Belongs to the pantothenate synthetase family.</text>
</comment>
<accession>A0AAW1T5Z4</accession>
<evidence type="ECO:0000256" key="6">
    <source>
        <dbReference type="ARBA" id="ARBA00022655"/>
    </source>
</evidence>
<evidence type="ECO:0000256" key="4">
    <source>
        <dbReference type="ARBA" id="ARBA00015647"/>
    </source>
</evidence>
<keyword evidence="6" id="KW-0566">Pantothenate biosynthesis</keyword>
<dbReference type="HAMAP" id="MF_00158">
    <property type="entry name" value="PanC"/>
    <property type="match status" value="1"/>
</dbReference>